<dbReference type="EMBL" id="JPVP01000056">
    <property type="protein sequence ID" value="KGR84445.1"/>
    <property type="molecule type" value="Genomic_DNA"/>
</dbReference>
<dbReference type="InterPro" id="IPR011437">
    <property type="entry name" value="DUF1540"/>
</dbReference>
<keyword evidence="3" id="KW-1185">Reference proteome</keyword>
<name>A0A0A3ILU5_9BACI</name>
<dbReference type="OrthoDB" id="1681234at2"/>
<accession>A0A0A3ILU5</accession>
<dbReference type="AlphaFoldDB" id="A0A0A3ILU5"/>
<evidence type="ECO:0000313" key="3">
    <source>
        <dbReference type="Proteomes" id="UP000030437"/>
    </source>
</evidence>
<sequence>MPNVEVNCTISNCLFYEKGNLCGAEKILVDRTENSRGKNNTEFASDFDDYSVTEKASTSSETCCQTFEPKDKHHN</sequence>
<dbReference type="Proteomes" id="UP000030437">
    <property type="component" value="Unassembled WGS sequence"/>
</dbReference>
<proteinExistence type="predicted"/>
<dbReference type="Pfam" id="PF07561">
    <property type="entry name" value="DUF1540"/>
    <property type="match status" value="1"/>
</dbReference>
<organism evidence="2 3">
    <name type="scientific">Lysinibacillus odysseyi 34hs-1 = NBRC 100172</name>
    <dbReference type="NCBI Taxonomy" id="1220589"/>
    <lineage>
        <taxon>Bacteria</taxon>
        <taxon>Bacillati</taxon>
        <taxon>Bacillota</taxon>
        <taxon>Bacilli</taxon>
        <taxon>Bacillales</taxon>
        <taxon>Bacillaceae</taxon>
        <taxon>Lysinibacillus</taxon>
    </lineage>
</organism>
<protein>
    <recommendedName>
        <fullName evidence="1">DUF1540 domain-containing protein</fullName>
    </recommendedName>
</protein>
<comment type="caution">
    <text evidence="2">The sequence shown here is derived from an EMBL/GenBank/DDBJ whole genome shotgun (WGS) entry which is preliminary data.</text>
</comment>
<evidence type="ECO:0000259" key="1">
    <source>
        <dbReference type="Pfam" id="PF07561"/>
    </source>
</evidence>
<reference evidence="2 3" key="1">
    <citation type="submission" date="2014-02" db="EMBL/GenBank/DDBJ databases">
        <title>Draft genome sequence of Lysinibacillus odysseyi NBRC 100172.</title>
        <authorList>
            <person name="Zhang F."/>
            <person name="Wang G."/>
            <person name="Zhang L."/>
        </authorList>
    </citation>
    <scope>NUCLEOTIDE SEQUENCE [LARGE SCALE GENOMIC DNA]</scope>
    <source>
        <strain evidence="2 3">NBRC 100172</strain>
    </source>
</reference>
<dbReference type="eggNOG" id="ENOG50334U7">
    <property type="taxonomic scope" value="Bacteria"/>
</dbReference>
<feature type="domain" description="DUF1540" evidence="1">
    <location>
        <begin position="6"/>
        <end position="67"/>
    </location>
</feature>
<dbReference type="RefSeq" id="WP_036155137.1">
    <property type="nucleotide sequence ID" value="NZ_AVCX01000005.1"/>
</dbReference>
<gene>
    <name evidence="2" type="ORF">CD32_12725</name>
</gene>
<evidence type="ECO:0000313" key="2">
    <source>
        <dbReference type="EMBL" id="KGR84445.1"/>
    </source>
</evidence>